<organism evidence="1 2">
    <name type="scientific">Frigoriglobus tundricola</name>
    <dbReference type="NCBI Taxonomy" id="2774151"/>
    <lineage>
        <taxon>Bacteria</taxon>
        <taxon>Pseudomonadati</taxon>
        <taxon>Planctomycetota</taxon>
        <taxon>Planctomycetia</taxon>
        <taxon>Gemmatales</taxon>
        <taxon>Gemmataceae</taxon>
        <taxon>Frigoriglobus</taxon>
    </lineage>
</organism>
<dbReference type="RefSeq" id="WP_171474438.1">
    <property type="nucleotide sequence ID" value="NZ_CP053452.2"/>
</dbReference>
<gene>
    <name evidence="1" type="ORF">FTUN_7090</name>
</gene>
<reference evidence="2" key="1">
    <citation type="submission" date="2020-05" db="EMBL/GenBank/DDBJ databases">
        <title>Frigoriglobus tundricola gen. nov., sp. nov., a psychrotolerant cellulolytic planctomycete of the family Gemmataceae with two divergent copies of 16S rRNA gene.</title>
        <authorList>
            <person name="Kulichevskaya I.S."/>
            <person name="Ivanova A.A."/>
            <person name="Naumoff D.G."/>
            <person name="Beletsky A.V."/>
            <person name="Rijpstra W.I.C."/>
            <person name="Sinninghe Damste J.S."/>
            <person name="Mardanov A.V."/>
            <person name="Ravin N.V."/>
            <person name="Dedysh S.N."/>
        </authorList>
    </citation>
    <scope>NUCLEOTIDE SEQUENCE [LARGE SCALE GENOMIC DNA]</scope>
    <source>
        <strain evidence="2">PL17</strain>
    </source>
</reference>
<dbReference type="KEGG" id="ftj:FTUN_7090"/>
<dbReference type="Proteomes" id="UP000503447">
    <property type="component" value="Chromosome"/>
</dbReference>
<sequence>MFAFIVTMRSGHRFTIRAEELRPNPDGYYELLATLPSGDDPHATKQVVAVFDRGAVLSVVARECLVAVEEPGENGTRAHLIAKTDPIPF</sequence>
<protein>
    <submittedName>
        <fullName evidence="1">Uncharacterized protein</fullName>
    </submittedName>
</protein>
<dbReference type="AlphaFoldDB" id="A0A6M5Z014"/>
<proteinExistence type="predicted"/>
<keyword evidence="2" id="KW-1185">Reference proteome</keyword>
<evidence type="ECO:0000313" key="1">
    <source>
        <dbReference type="EMBL" id="QJW99478.1"/>
    </source>
</evidence>
<name>A0A6M5Z014_9BACT</name>
<accession>A0A6M5Z014</accession>
<evidence type="ECO:0000313" key="2">
    <source>
        <dbReference type="Proteomes" id="UP000503447"/>
    </source>
</evidence>
<dbReference type="EMBL" id="CP053452">
    <property type="protein sequence ID" value="QJW99478.1"/>
    <property type="molecule type" value="Genomic_DNA"/>
</dbReference>